<dbReference type="Proteomes" id="UP000244336">
    <property type="component" value="Chromosome 2"/>
</dbReference>
<sequence>MQVFTSQQAILSGTRKLQLLLHQEMMNRALGKEIKRHIKDPARGSLTNKLPKSTQTLMANTSIRDYESQPPTKLWCWHKMAT</sequence>
<accession>A0A2T7EQ91</accession>
<protein>
    <submittedName>
        <fullName evidence="1">Uncharacterized protein</fullName>
    </submittedName>
</protein>
<proteinExistence type="predicted"/>
<organism evidence="1 2">
    <name type="scientific">Panicum hallii var. hallii</name>
    <dbReference type="NCBI Taxonomy" id="1504633"/>
    <lineage>
        <taxon>Eukaryota</taxon>
        <taxon>Viridiplantae</taxon>
        <taxon>Streptophyta</taxon>
        <taxon>Embryophyta</taxon>
        <taxon>Tracheophyta</taxon>
        <taxon>Spermatophyta</taxon>
        <taxon>Magnoliopsida</taxon>
        <taxon>Liliopsida</taxon>
        <taxon>Poales</taxon>
        <taxon>Poaceae</taxon>
        <taxon>PACMAD clade</taxon>
        <taxon>Panicoideae</taxon>
        <taxon>Panicodae</taxon>
        <taxon>Paniceae</taxon>
        <taxon>Panicinae</taxon>
        <taxon>Panicum</taxon>
        <taxon>Panicum sect. Panicum</taxon>
    </lineage>
</organism>
<evidence type="ECO:0000313" key="1">
    <source>
        <dbReference type="EMBL" id="PUZ69989.1"/>
    </source>
</evidence>
<dbReference type="Gramene" id="PUZ69989">
    <property type="protein sequence ID" value="PUZ69989"/>
    <property type="gene ID" value="GQ55_2G179300"/>
</dbReference>
<name>A0A2T7EQ91_9POAL</name>
<gene>
    <name evidence="1" type="ORF">GQ55_2G179300</name>
</gene>
<keyword evidence="2" id="KW-1185">Reference proteome</keyword>
<reference evidence="1 2" key="1">
    <citation type="submission" date="2018-04" db="EMBL/GenBank/DDBJ databases">
        <title>WGS assembly of Panicum hallii var. hallii HAL2.</title>
        <authorList>
            <person name="Lovell J."/>
            <person name="Jenkins J."/>
            <person name="Lowry D."/>
            <person name="Mamidi S."/>
            <person name="Sreedasyam A."/>
            <person name="Weng X."/>
            <person name="Barry K."/>
            <person name="Bonette J."/>
            <person name="Campitelli B."/>
            <person name="Daum C."/>
            <person name="Gordon S."/>
            <person name="Gould B."/>
            <person name="Lipzen A."/>
            <person name="MacQueen A."/>
            <person name="Palacio-Mejia J."/>
            <person name="Plott C."/>
            <person name="Shakirov E."/>
            <person name="Shu S."/>
            <person name="Yoshinaga Y."/>
            <person name="Zane M."/>
            <person name="Rokhsar D."/>
            <person name="Grimwood J."/>
            <person name="Schmutz J."/>
            <person name="Juenger T."/>
        </authorList>
    </citation>
    <scope>NUCLEOTIDE SEQUENCE [LARGE SCALE GENOMIC DNA]</scope>
    <source>
        <strain evidence="2">cv. HAL2</strain>
    </source>
</reference>
<dbReference type="EMBL" id="CM009750">
    <property type="protein sequence ID" value="PUZ69989.1"/>
    <property type="molecule type" value="Genomic_DNA"/>
</dbReference>
<dbReference type="AlphaFoldDB" id="A0A2T7EQ91"/>
<evidence type="ECO:0000313" key="2">
    <source>
        <dbReference type="Proteomes" id="UP000244336"/>
    </source>
</evidence>